<evidence type="ECO:0000313" key="14">
    <source>
        <dbReference type="EMBL" id="KAF7836590.1"/>
    </source>
</evidence>
<dbReference type="GO" id="GO:0016705">
    <property type="term" value="F:oxidoreductase activity, acting on paired donors, with incorporation or reduction of molecular oxygen"/>
    <property type="evidence" value="ECO:0007669"/>
    <property type="project" value="InterPro"/>
</dbReference>
<name>A0A834X2Q7_9FABA</name>
<evidence type="ECO:0000256" key="1">
    <source>
        <dbReference type="ARBA" id="ARBA00004167"/>
    </source>
</evidence>
<dbReference type="InterPro" id="IPR036396">
    <property type="entry name" value="Cyt_P450_sf"/>
</dbReference>
<organism evidence="14 15">
    <name type="scientific">Senna tora</name>
    <dbReference type="NCBI Taxonomy" id="362788"/>
    <lineage>
        <taxon>Eukaryota</taxon>
        <taxon>Viridiplantae</taxon>
        <taxon>Streptophyta</taxon>
        <taxon>Embryophyta</taxon>
        <taxon>Tracheophyta</taxon>
        <taxon>Spermatophyta</taxon>
        <taxon>Magnoliopsida</taxon>
        <taxon>eudicotyledons</taxon>
        <taxon>Gunneridae</taxon>
        <taxon>Pentapetalae</taxon>
        <taxon>rosids</taxon>
        <taxon>fabids</taxon>
        <taxon>Fabales</taxon>
        <taxon>Fabaceae</taxon>
        <taxon>Caesalpinioideae</taxon>
        <taxon>Cassia clade</taxon>
        <taxon>Senna</taxon>
    </lineage>
</organism>
<evidence type="ECO:0000256" key="6">
    <source>
        <dbReference type="ARBA" id="ARBA00022989"/>
    </source>
</evidence>
<comment type="subcellular location">
    <subcellularLocation>
        <location evidence="1">Membrane</location>
        <topology evidence="1">Single-pass membrane protein</topology>
    </subcellularLocation>
</comment>
<dbReference type="PRINTS" id="PR00385">
    <property type="entry name" value="P450"/>
</dbReference>
<dbReference type="InterPro" id="IPR017972">
    <property type="entry name" value="Cyt_P450_CS"/>
</dbReference>
<dbReference type="PROSITE" id="PS00086">
    <property type="entry name" value="CYTOCHROME_P450"/>
    <property type="match status" value="1"/>
</dbReference>
<evidence type="ECO:0000256" key="2">
    <source>
        <dbReference type="ARBA" id="ARBA00010617"/>
    </source>
</evidence>
<evidence type="ECO:0000256" key="5">
    <source>
        <dbReference type="ARBA" id="ARBA00022723"/>
    </source>
</evidence>
<gene>
    <name evidence="14" type="ORF">G2W53_011449</name>
</gene>
<dbReference type="Proteomes" id="UP000634136">
    <property type="component" value="Unassembled WGS sequence"/>
</dbReference>
<dbReference type="OrthoDB" id="1470350at2759"/>
<keyword evidence="5 11" id="KW-0479">Metal-binding</keyword>
<dbReference type="InterPro" id="IPR002401">
    <property type="entry name" value="Cyt_P450_E_grp-I"/>
</dbReference>
<keyword evidence="6 13" id="KW-1133">Transmembrane helix</keyword>
<dbReference type="SUPFAM" id="SSF48264">
    <property type="entry name" value="Cytochrome P450"/>
    <property type="match status" value="1"/>
</dbReference>
<dbReference type="EMBL" id="JAAIUW010000004">
    <property type="protein sequence ID" value="KAF7836590.1"/>
    <property type="molecule type" value="Genomic_DNA"/>
</dbReference>
<evidence type="ECO:0000256" key="7">
    <source>
        <dbReference type="ARBA" id="ARBA00023002"/>
    </source>
</evidence>
<dbReference type="InterPro" id="IPR050665">
    <property type="entry name" value="Cytochrome_P450_Monooxygen"/>
</dbReference>
<dbReference type="GO" id="GO:0004497">
    <property type="term" value="F:monooxygenase activity"/>
    <property type="evidence" value="ECO:0007669"/>
    <property type="project" value="UniProtKB-KW"/>
</dbReference>
<evidence type="ECO:0000256" key="11">
    <source>
        <dbReference type="PIRSR" id="PIRSR602401-1"/>
    </source>
</evidence>
<keyword evidence="4 13" id="KW-0812">Transmembrane</keyword>
<dbReference type="AlphaFoldDB" id="A0A834X2Q7"/>
<comment type="similarity">
    <text evidence="2 12">Belongs to the cytochrome P450 family.</text>
</comment>
<dbReference type="GO" id="GO:0020037">
    <property type="term" value="F:heme binding"/>
    <property type="evidence" value="ECO:0007669"/>
    <property type="project" value="InterPro"/>
</dbReference>
<evidence type="ECO:0000256" key="9">
    <source>
        <dbReference type="ARBA" id="ARBA00023033"/>
    </source>
</evidence>
<keyword evidence="9 12" id="KW-0503">Monooxygenase</keyword>
<keyword evidence="7 12" id="KW-0560">Oxidoreductase</keyword>
<dbReference type="PANTHER" id="PTHR24282:SF255">
    <property type="entry name" value="CYTOCHROME P450 72A11-RELATED"/>
    <property type="match status" value="1"/>
</dbReference>
<dbReference type="GO" id="GO:0016020">
    <property type="term" value="C:membrane"/>
    <property type="evidence" value="ECO:0007669"/>
    <property type="project" value="UniProtKB-SubCell"/>
</dbReference>
<feature type="binding site" description="axial binding residue" evidence="11">
    <location>
        <position position="445"/>
    </location>
    <ligand>
        <name>heme</name>
        <dbReference type="ChEBI" id="CHEBI:30413"/>
    </ligand>
    <ligandPart>
        <name>Fe</name>
        <dbReference type="ChEBI" id="CHEBI:18248"/>
    </ligandPart>
</feature>
<evidence type="ECO:0000256" key="3">
    <source>
        <dbReference type="ARBA" id="ARBA00022617"/>
    </source>
</evidence>
<dbReference type="Pfam" id="PF00067">
    <property type="entry name" value="p450"/>
    <property type="match status" value="1"/>
</dbReference>
<keyword evidence="10 13" id="KW-0472">Membrane</keyword>
<evidence type="ECO:0000256" key="4">
    <source>
        <dbReference type="ARBA" id="ARBA00022692"/>
    </source>
</evidence>
<dbReference type="GO" id="GO:0005506">
    <property type="term" value="F:iron ion binding"/>
    <property type="evidence" value="ECO:0007669"/>
    <property type="project" value="InterPro"/>
</dbReference>
<protein>
    <submittedName>
        <fullName evidence="14">Cytochrome P450 CYP72A219-like</fullName>
    </submittedName>
</protein>
<dbReference type="PANTHER" id="PTHR24282">
    <property type="entry name" value="CYTOCHROME P450 FAMILY MEMBER"/>
    <property type="match status" value="1"/>
</dbReference>
<evidence type="ECO:0000256" key="12">
    <source>
        <dbReference type="RuleBase" id="RU000461"/>
    </source>
</evidence>
<evidence type="ECO:0000256" key="8">
    <source>
        <dbReference type="ARBA" id="ARBA00023004"/>
    </source>
</evidence>
<accession>A0A834X2Q7</accession>
<evidence type="ECO:0000256" key="10">
    <source>
        <dbReference type="ARBA" id="ARBA00023136"/>
    </source>
</evidence>
<dbReference type="InterPro" id="IPR001128">
    <property type="entry name" value="Cyt_P450"/>
</dbReference>
<keyword evidence="8 11" id="KW-0408">Iron</keyword>
<comment type="cofactor">
    <cofactor evidence="11">
        <name>heme</name>
        <dbReference type="ChEBI" id="CHEBI:30413"/>
    </cofactor>
</comment>
<dbReference type="Gene3D" id="1.10.630.10">
    <property type="entry name" value="Cytochrome P450"/>
    <property type="match status" value="1"/>
</dbReference>
<dbReference type="PRINTS" id="PR00463">
    <property type="entry name" value="EP450I"/>
</dbReference>
<evidence type="ECO:0000313" key="15">
    <source>
        <dbReference type="Proteomes" id="UP000634136"/>
    </source>
</evidence>
<reference evidence="14" key="1">
    <citation type="submission" date="2020-09" db="EMBL/GenBank/DDBJ databases">
        <title>Genome-Enabled Discovery of Anthraquinone Biosynthesis in Senna tora.</title>
        <authorList>
            <person name="Kang S.-H."/>
            <person name="Pandey R.P."/>
            <person name="Lee C.-M."/>
            <person name="Sim J.-S."/>
            <person name="Jeong J.-T."/>
            <person name="Choi B.-S."/>
            <person name="Jung M."/>
            <person name="Ginzburg D."/>
            <person name="Zhao K."/>
            <person name="Won S.Y."/>
            <person name="Oh T.-J."/>
            <person name="Yu Y."/>
            <person name="Kim N.-H."/>
            <person name="Lee O.R."/>
            <person name="Lee T.-H."/>
            <person name="Bashyal P."/>
            <person name="Kim T.-S."/>
            <person name="Lee W.-H."/>
            <person name="Kawkins C."/>
            <person name="Kim C.-K."/>
            <person name="Kim J.S."/>
            <person name="Ahn B.O."/>
            <person name="Rhee S.Y."/>
            <person name="Sohng J.K."/>
        </authorList>
    </citation>
    <scope>NUCLEOTIDE SEQUENCE</scope>
    <source>
        <tissue evidence="14">Leaf</tissue>
    </source>
</reference>
<evidence type="ECO:0000256" key="13">
    <source>
        <dbReference type="SAM" id="Phobius"/>
    </source>
</evidence>
<proteinExistence type="inferred from homology"/>
<keyword evidence="3 11" id="KW-0349">Heme</keyword>
<comment type="caution">
    <text evidence="14">The sequence shown here is derived from an EMBL/GenBank/DDBJ whole genome shotgun (WGS) entry which is preliminary data.</text>
</comment>
<keyword evidence="15" id="KW-1185">Reference proteome</keyword>
<sequence length="498" mass="56784">MEMSSIISMASSSLGIGIISLVIILMRAVYWVYLKPKRIERILRSQGLKGNSYNFVYGDYKPMAMAIKEATSNPINLNDDHIAPRAVPFDHLIHKLYGKESFIWFGSNPRVNIMKPQEIRMVINNMRDFPKPRNSPLARYLLTGLLALPDQKWAKHRKIINPAFYLHKLKLVLPAMYESCNEMIKEWKMMMNEKGSWKLELDVYPWLNSLSGEVISRTAFGSSFEEGRRVFQLQKEQAQLTAQALHSLYIPGWREEAMKKGEAANDDLLGLLLESNNKEIKEHGNKSNMGMNTQDVINECKLFYLGGQETTSSLLNWTIVLLSRFPNWQEKAREEVNLVFGSDIPDYGGLNHLKVVSMILYEVLRLYPPIPTIVRAVRNEVKVGDLRLPGGTQITIPTVLIHEDPEMWGEDAKEFNPERFSEGISKATKGEINIYLPFGGGPKICIGQHYALMEAKMALSLILQNFSFELSPAYAHAPIMFLTLQPQYGTQIILHKLH</sequence>
<feature type="transmembrane region" description="Helical" evidence="13">
    <location>
        <begin position="6"/>
        <end position="34"/>
    </location>
</feature>